<dbReference type="RefSeq" id="WP_338209481.1">
    <property type="nucleotide sequence ID" value="NZ_JAYMFF010000006.1"/>
</dbReference>
<evidence type="ECO:0000256" key="3">
    <source>
        <dbReference type="ARBA" id="ARBA00023082"/>
    </source>
</evidence>
<keyword evidence="9" id="KW-1185">Reference proteome</keyword>
<comment type="similarity">
    <text evidence="1">Belongs to the sigma-70 factor family. ECF subfamily.</text>
</comment>
<gene>
    <name evidence="8" type="ORF">VIN30_04050</name>
</gene>
<dbReference type="SUPFAM" id="SSF88659">
    <property type="entry name" value="Sigma3 and sigma4 domains of RNA polymerase sigma factors"/>
    <property type="match status" value="1"/>
</dbReference>
<comment type="caution">
    <text evidence="8">The sequence shown here is derived from an EMBL/GenBank/DDBJ whole genome shotgun (WGS) entry which is preliminary data.</text>
</comment>
<feature type="domain" description="RNA polymerase sigma factor 70 region 4 type 2" evidence="7">
    <location>
        <begin position="137"/>
        <end position="184"/>
    </location>
</feature>
<evidence type="ECO:0000256" key="4">
    <source>
        <dbReference type="ARBA" id="ARBA00023163"/>
    </source>
</evidence>
<evidence type="ECO:0000256" key="2">
    <source>
        <dbReference type="ARBA" id="ARBA00023015"/>
    </source>
</evidence>
<evidence type="ECO:0000313" key="9">
    <source>
        <dbReference type="Proteomes" id="UP001349994"/>
    </source>
</evidence>
<proteinExistence type="inferred from homology"/>
<keyword evidence="2" id="KW-0805">Transcription regulation</keyword>
<dbReference type="InterPro" id="IPR036388">
    <property type="entry name" value="WH-like_DNA-bd_sf"/>
</dbReference>
<dbReference type="InterPro" id="IPR007627">
    <property type="entry name" value="RNA_pol_sigma70_r2"/>
</dbReference>
<dbReference type="Pfam" id="PF04542">
    <property type="entry name" value="Sigma70_r2"/>
    <property type="match status" value="1"/>
</dbReference>
<reference evidence="8 9" key="1">
    <citation type="submission" date="2024-01" db="EMBL/GenBank/DDBJ databases">
        <title>novel species in genus Adlercreutzia.</title>
        <authorList>
            <person name="Liu X."/>
        </authorList>
    </citation>
    <scope>NUCLEOTIDE SEQUENCE [LARGE SCALE GENOMIC DNA]</scope>
    <source>
        <strain evidence="8 9">R7</strain>
    </source>
</reference>
<keyword evidence="4" id="KW-0804">Transcription</keyword>
<feature type="region of interest" description="Disordered" evidence="5">
    <location>
        <begin position="90"/>
        <end position="113"/>
    </location>
</feature>
<dbReference type="PANTHER" id="PTHR43133:SF62">
    <property type="entry name" value="RNA POLYMERASE SIGMA FACTOR SIGZ"/>
    <property type="match status" value="1"/>
</dbReference>
<dbReference type="Gene3D" id="1.10.10.10">
    <property type="entry name" value="Winged helix-like DNA-binding domain superfamily/Winged helix DNA-binding domain"/>
    <property type="match status" value="1"/>
</dbReference>
<dbReference type="InterPro" id="IPR013325">
    <property type="entry name" value="RNA_pol_sigma_r2"/>
</dbReference>
<evidence type="ECO:0000313" key="8">
    <source>
        <dbReference type="EMBL" id="MEC4175612.1"/>
    </source>
</evidence>
<dbReference type="Pfam" id="PF08281">
    <property type="entry name" value="Sigma70_r4_2"/>
    <property type="match status" value="1"/>
</dbReference>
<dbReference type="InterPro" id="IPR013249">
    <property type="entry name" value="RNA_pol_sigma70_r4_t2"/>
</dbReference>
<dbReference type="InterPro" id="IPR013324">
    <property type="entry name" value="RNA_pol_sigma_r3/r4-like"/>
</dbReference>
<keyword evidence="3" id="KW-0731">Sigma factor</keyword>
<dbReference type="CDD" id="cd06171">
    <property type="entry name" value="Sigma70_r4"/>
    <property type="match status" value="1"/>
</dbReference>
<sequence>MDFASYDELARLTAQAQSGSAEAFNALYEKTAPILRLAIASKVGFAEADDILQEVYLVAWRNVGKIDPRSVVAYLNTTARNLCSNHLRRQTRDRSFLDPSGNGSDNGATAQAAADHGANPADILAARDVSQRLRKALVRDLDDQERNALLLRYFLNLKNAEVADQLGVSERTAKRIIARALSTLRHKLAFIPVGADLASALAAAPHSAALAGSGIAGGAGAAAAGSTMEATTGAPLGTEAASASPLSTAAPENASATPSMGSPADCPCGNATTEQPANADRRWRRTHQMAAAAAVVAVLGIGLAAAALPAPPNDEPSAPDAPETQAAEVFPACESTGTAEGFTWVRVAAGTHPVDRVWCTDAQGSIHLPLPVDDTPAPLANSTAAPDERDAASTTYVFDLPSGSYELHATDTAGNESHGPLEVTLYPEP</sequence>
<name>A0ABU6IGS4_9ACTN</name>
<dbReference type="SUPFAM" id="SSF88946">
    <property type="entry name" value="Sigma2 domain of RNA polymerase sigma factors"/>
    <property type="match status" value="1"/>
</dbReference>
<dbReference type="NCBIfam" id="TIGR02937">
    <property type="entry name" value="sigma70-ECF"/>
    <property type="match status" value="1"/>
</dbReference>
<dbReference type="Gene3D" id="1.10.1740.10">
    <property type="match status" value="1"/>
</dbReference>
<feature type="region of interest" description="Disordered" evidence="5">
    <location>
        <begin position="237"/>
        <end position="284"/>
    </location>
</feature>
<dbReference type="InterPro" id="IPR014284">
    <property type="entry name" value="RNA_pol_sigma-70_dom"/>
</dbReference>
<feature type="compositionally biased region" description="Low complexity" evidence="5">
    <location>
        <begin position="237"/>
        <end position="252"/>
    </location>
</feature>
<feature type="domain" description="RNA polymerase sigma-70 region 2" evidence="6">
    <location>
        <begin position="46"/>
        <end position="92"/>
    </location>
</feature>
<organism evidence="8 9">
    <name type="scientific">Adlercreutzia wanghongyangiae</name>
    <dbReference type="NCBI Taxonomy" id="3111451"/>
    <lineage>
        <taxon>Bacteria</taxon>
        <taxon>Bacillati</taxon>
        <taxon>Actinomycetota</taxon>
        <taxon>Coriobacteriia</taxon>
        <taxon>Eggerthellales</taxon>
        <taxon>Eggerthellaceae</taxon>
        <taxon>Adlercreutzia</taxon>
    </lineage>
</organism>
<evidence type="ECO:0000256" key="5">
    <source>
        <dbReference type="SAM" id="MobiDB-lite"/>
    </source>
</evidence>
<evidence type="ECO:0000259" key="7">
    <source>
        <dbReference type="Pfam" id="PF08281"/>
    </source>
</evidence>
<dbReference type="EMBL" id="JAYMFF010000006">
    <property type="protein sequence ID" value="MEC4175612.1"/>
    <property type="molecule type" value="Genomic_DNA"/>
</dbReference>
<protein>
    <submittedName>
        <fullName evidence="8">Sigma-70 family RNA polymerase sigma factor</fullName>
    </submittedName>
</protein>
<dbReference type="InterPro" id="IPR039425">
    <property type="entry name" value="RNA_pol_sigma-70-like"/>
</dbReference>
<dbReference type="PANTHER" id="PTHR43133">
    <property type="entry name" value="RNA POLYMERASE ECF-TYPE SIGMA FACTO"/>
    <property type="match status" value="1"/>
</dbReference>
<accession>A0ABU6IGS4</accession>
<evidence type="ECO:0000259" key="6">
    <source>
        <dbReference type="Pfam" id="PF04542"/>
    </source>
</evidence>
<evidence type="ECO:0000256" key="1">
    <source>
        <dbReference type="ARBA" id="ARBA00010641"/>
    </source>
</evidence>
<dbReference type="Proteomes" id="UP001349994">
    <property type="component" value="Unassembled WGS sequence"/>
</dbReference>